<protein>
    <submittedName>
        <fullName evidence="2">Uncharacterized protein</fullName>
    </submittedName>
</protein>
<proteinExistence type="predicted"/>
<reference evidence="2" key="1">
    <citation type="thesis" date="2020" institute="ProQuest LLC" country="789 East Eisenhower Parkway, Ann Arbor, MI, USA">
        <title>Comparative Genomics and Chromosome Evolution.</title>
        <authorList>
            <person name="Mudd A.B."/>
        </authorList>
    </citation>
    <scope>NUCLEOTIDE SEQUENCE</scope>
    <source>
        <strain evidence="2">HN-11 Male</strain>
        <tissue evidence="2">Kidney and liver</tissue>
    </source>
</reference>
<evidence type="ECO:0000313" key="3">
    <source>
        <dbReference type="Proteomes" id="UP000770717"/>
    </source>
</evidence>
<dbReference type="Proteomes" id="UP000770717">
    <property type="component" value="Unassembled WGS sequence"/>
</dbReference>
<evidence type="ECO:0000313" key="2">
    <source>
        <dbReference type="EMBL" id="KAG9491844.1"/>
    </source>
</evidence>
<comment type="caution">
    <text evidence="2">The sequence shown here is derived from an EMBL/GenBank/DDBJ whole genome shotgun (WGS) entry which is preliminary data.</text>
</comment>
<feature type="region of interest" description="Disordered" evidence="1">
    <location>
        <begin position="177"/>
        <end position="276"/>
    </location>
</feature>
<dbReference type="AlphaFoldDB" id="A0A8J6FQG6"/>
<organism evidence="2 3">
    <name type="scientific">Eleutherodactylus coqui</name>
    <name type="common">Puerto Rican coqui</name>
    <dbReference type="NCBI Taxonomy" id="57060"/>
    <lineage>
        <taxon>Eukaryota</taxon>
        <taxon>Metazoa</taxon>
        <taxon>Chordata</taxon>
        <taxon>Craniata</taxon>
        <taxon>Vertebrata</taxon>
        <taxon>Euteleostomi</taxon>
        <taxon>Amphibia</taxon>
        <taxon>Batrachia</taxon>
        <taxon>Anura</taxon>
        <taxon>Neobatrachia</taxon>
        <taxon>Hyloidea</taxon>
        <taxon>Eleutherodactylidae</taxon>
        <taxon>Eleutherodactylinae</taxon>
        <taxon>Eleutherodactylus</taxon>
        <taxon>Eleutherodactylus</taxon>
    </lineage>
</organism>
<accession>A0A8J6FQG6</accession>
<dbReference type="EMBL" id="WNTK01000001">
    <property type="protein sequence ID" value="KAG9491844.1"/>
    <property type="molecule type" value="Genomic_DNA"/>
</dbReference>
<keyword evidence="3" id="KW-1185">Reference proteome</keyword>
<feature type="non-terminal residue" evidence="2">
    <location>
        <position position="357"/>
    </location>
</feature>
<evidence type="ECO:0000256" key="1">
    <source>
        <dbReference type="SAM" id="MobiDB-lite"/>
    </source>
</evidence>
<sequence length="357" mass="38910">MPSMTSITAITANERAAHPLDWSNDDLNLATEQILSTNIKGKLAPEPVSCADSSTFTRPDVSVGCSLDSLQPAEDLVAEPGAILCSPLDLEKDGSETEESKSVSDSLLEKMESDISTSQCDNREIPGPNYITTLQNGKKGCNGGNPSQVISPQEITALSRKLGPLFEQLKRIVPQINSTIESSRRNTNNDAGQSGDEKDPVCQETSKSITRKRKLSQEQSPDVRVQQTEQNLPKQLEIPEQQDEHNVAENATPGPVESESPSEHQSGPSSIAAPHRRLYGSRCSSKRRLSFQHNRAGDQDGIDGFGQVVVGQCRRMPKDRQASYMSYVLASADLFCTPRTLPPLEILLSNLRTLLVS</sequence>
<feature type="compositionally biased region" description="Polar residues" evidence="1">
    <location>
        <begin position="177"/>
        <end position="192"/>
    </location>
</feature>
<dbReference type="OrthoDB" id="9918594at2759"/>
<gene>
    <name evidence="2" type="ORF">GDO78_000376</name>
</gene>
<name>A0A8J6FQG6_ELECQ</name>
<feature type="compositionally biased region" description="Polar residues" evidence="1">
    <location>
        <begin position="217"/>
        <end position="233"/>
    </location>
</feature>